<proteinExistence type="predicted"/>
<protein>
    <recommendedName>
        <fullName evidence="3">F-box domain-containing protein</fullName>
    </recommendedName>
</protein>
<dbReference type="SUPFAM" id="SSF52047">
    <property type="entry name" value="RNI-like"/>
    <property type="match status" value="1"/>
</dbReference>
<dbReference type="Proteomes" id="UP000076532">
    <property type="component" value="Unassembled WGS sequence"/>
</dbReference>
<evidence type="ECO:0000313" key="2">
    <source>
        <dbReference type="Proteomes" id="UP000076532"/>
    </source>
</evidence>
<organism evidence="1 2">
    <name type="scientific">Athelia psychrophila</name>
    <dbReference type="NCBI Taxonomy" id="1759441"/>
    <lineage>
        <taxon>Eukaryota</taxon>
        <taxon>Fungi</taxon>
        <taxon>Dikarya</taxon>
        <taxon>Basidiomycota</taxon>
        <taxon>Agaricomycotina</taxon>
        <taxon>Agaricomycetes</taxon>
        <taxon>Agaricomycetidae</taxon>
        <taxon>Atheliales</taxon>
        <taxon>Atheliaceae</taxon>
        <taxon>Athelia</taxon>
    </lineage>
</organism>
<evidence type="ECO:0000313" key="1">
    <source>
        <dbReference type="EMBL" id="KZP21487.1"/>
    </source>
</evidence>
<dbReference type="OrthoDB" id="3354475at2759"/>
<dbReference type="STRING" id="436010.A0A166K3C6"/>
<dbReference type="Gene3D" id="3.80.10.10">
    <property type="entry name" value="Ribonuclease Inhibitor"/>
    <property type="match status" value="1"/>
</dbReference>
<evidence type="ECO:0008006" key="3">
    <source>
        <dbReference type="Google" id="ProtNLM"/>
    </source>
</evidence>
<dbReference type="AlphaFoldDB" id="A0A166K3C6"/>
<dbReference type="EMBL" id="KV417547">
    <property type="protein sequence ID" value="KZP21487.1"/>
    <property type="molecule type" value="Genomic_DNA"/>
</dbReference>
<name>A0A166K3C6_9AGAM</name>
<accession>A0A166K3C6</accession>
<gene>
    <name evidence="1" type="ORF">FIBSPDRAFT_507708</name>
</gene>
<keyword evidence="2" id="KW-1185">Reference proteome</keyword>
<sequence length="522" mass="58500">MHRCLWIPEIIATIIEEIVAYRRSYLETSSWSWSTLAQLAQTCRMLSEPSLNSLWKVQSSLVPLLRTMPSDLWEQRGEKLYILRPIKPEDWARFHIYARRIHHFIPLSYSSRMATMAKPTPECFQALAYSKPREMISLLPQLRSLRWGSLAPDRISFKYMPLFMGAYTTKLVVRLDTLEPAELPIIKSMLCVFPSIRDLVIGGIFTDLGAEALSECLSHGQSLQAVSISHELPQAAVEHLAGFQHLKGLDVTIKHGISSPRLSGFCALEEVNITGDSFPMISTVMNVLNSQSPLRSINLILAMDDVEIDAHELSGTFDNIGLHCSHLHLQSLHVHADYWDYSDPPHSIIDATAFEPLLQFQNLSTLNLGINAHFCIGNQAVRDMASAWPQLTFLAIGIAGWSGGSSITPAGLVHLLRLPHLHTLSISINASKLDVDLVSESAKTLPKNTKIRYLNLQDSVIYDAKPMAALLSIVTPNIQTIESWDDETPLEDLSEELAQEYHYRWSEVADLVRGSRCSEESV</sequence>
<dbReference type="InterPro" id="IPR032675">
    <property type="entry name" value="LRR_dom_sf"/>
</dbReference>
<reference evidence="1 2" key="1">
    <citation type="journal article" date="2016" name="Mol. Biol. Evol.">
        <title>Comparative Genomics of Early-Diverging Mushroom-Forming Fungi Provides Insights into the Origins of Lignocellulose Decay Capabilities.</title>
        <authorList>
            <person name="Nagy L.G."/>
            <person name="Riley R."/>
            <person name="Tritt A."/>
            <person name="Adam C."/>
            <person name="Daum C."/>
            <person name="Floudas D."/>
            <person name="Sun H."/>
            <person name="Yadav J.S."/>
            <person name="Pangilinan J."/>
            <person name="Larsson K.H."/>
            <person name="Matsuura K."/>
            <person name="Barry K."/>
            <person name="Labutti K."/>
            <person name="Kuo R."/>
            <person name="Ohm R.A."/>
            <person name="Bhattacharya S.S."/>
            <person name="Shirouzu T."/>
            <person name="Yoshinaga Y."/>
            <person name="Martin F.M."/>
            <person name="Grigoriev I.V."/>
            <person name="Hibbett D.S."/>
        </authorList>
    </citation>
    <scope>NUCLEOTIDE SEQUENCE [LARGE SCALE GENOMIC DNA]</scope>
    <source>
        <strain evidence="1 2">CBS 109695</strain>
    </source>
</reference>